<protein>
    <submittedName>
        <fullName evidence="1">Uncharacterized protein</fullName>
    </submittedName>
</protein>
<comment type="caution">
    <text evidence="1">The sequence shown here is derived from an EMBL/GenBank/DDBJ whole genome shotgun (WGS) entry which is preliminary data.</text>
</comment>
<dbReference type="AlphaFoldDB" id="A0A2N5XU59"/>
<name>A0A2N5XU59_9HYPH</name>
<dbReference type="EMBL" id="PKUQ01000011">
    <property type="protein sequence ID" value="PLW78052.1"/>
    <property type="molecule type" value="Genomic_DNA"/>
</dbReference>
<proteinExistence type="predicted"/>
<accession>A0A2N5XU59</accession>
<keyword evidence="2" id="KW-1185">Reference proteome</keyword>
<evidence type="ECO:0000313" key="1">
    <source>
        <dbReference type="EMBL" id="PLW78052.1"/>
    </source>
</evidence>
<organism evidence="1 2">
    <name type="scientific">Cohaesibacter celericrescens</name>
    <dbReference type="NCBI Taxonomy" id="2067669"/>
    <lineage>
        <taxon>Bacteria</taxon>
        <taxon>Pseudomonadati</taxon>
        <taxon>Pseudomonadota</taxon>
        <taxon>Alphaproteobacteria</taxon>
        <taxon>Hyphomicrobiales</taxon>
        <taxon>Cohaesibacteraceae</taxon>
    </lineage>
</organism>
<dbReference type="Proteomes" id="UP000234881">
    <property type="component" value="Unassembled WGS sequence"/>
</dbReference>
<gene>
    <name evidence="1" type="ORF">C0081_06255</name>
</gene>
<dbReference type="OrthoDB" id="7870314at2"/>
<reference evidence="1 2" key="1">
    <citation type="submission" date="2018-01" db="EMBL/GenBank/DDBJ databases">
        <title>The draft genome sequence of Cohaesibacter sp. H1304.</title>
        <authorList>
            <person name="Wang N.-N."/>
            <person name="Du Z.-J."/>
        </authorList>
    </citation>
    <scope>NUCLEOTIDE SEQUENCE [LARGE SCALE GENOMIC DNA]</scope>
    <source>
        <strain evidence="1 2">H1304</strain>
    </source>
</reference>
<sequence length="118" mass="12861">MASKPVGDLTIDSISNRFCYWQGDAGIRYLFSQIALDDISIFEDCVLLLATETGTQLNVQWIGEISDLSPLAFEDIASEDLKHLTIYVHLLAGNKDARQKVIADLGDDAGRAACLLSA</sequence>
<evidence type="ECO:0000313" key="2">
    <source>
        <dbReference type="Proteomes" id="UP000234881"/>
    </source>
</evidence>
<dbReference type="RefSeq" id="WP_101532960.1">
    <property type="nucleotide sequence ID" value="NZ_PKUQ01000011.1"/>
</dbReference>